<feature type="transmembrane region" description="Helical" evidence="1">
    <location>
        <begin position="13"/>
        <end position="31"/>
    </location>
</feature>
<name>A0ABR2E4S1_9ROSI</name>
<evidence type="ECO:0000313" key="3">
    <source>
        <dbReference type="Proteomes" id="UP001472677"/>
    </source>
</evidence>
<dbReference type="EMBL" id="JBBPBM010000020">
    <property type="protein sequence ID" value="KAK8551982.1"/>
    <property type="molecule type" value="Genomic_DNA"/>
</dbReference>
<proteinExistence type="predicted"/>
<protein>
    <submittedName>
        <fullName evidence="2">Uncharacterized protein</fullName>
    </submittedName>
</protein>
<evidence type="ECO:0000313" key="2">
    <source>
        <dbReference type="EMBL" id="KAK8551982.1"/>
    </source>
</evidence>
<comment type="caution">
    <text evidence="2">The sequence shown here is derived from an EMBL/GenBank/DDBJ whole genome shotgun (WGS) entry which is preliminary data.</text>
</comment>
<keyword evidence="1" id="KW-0812">Transmembrane</keyword>
<organism evidence="2 3">
    <name type="scientific">Hibiscus sabdariffa</name>
    <name type="common">roselle</name>
    <dbReference type="NCBI Taxonomy" id="183260"/>
    <lineage>
        <taxon>Eukaryota</taxon>
        <taxon>Viridiplantae</taxon>
        <taxon>Streptophyta</taxon>
        <taxon>Embryophyta</taxon>
        <taxon>Tracheophyta</taxon>
        <taxon>Spermatophyta</taxon>
        <taxon>Magnoliopsida</taxon>
        <taxon>eudicotyledons</taxon>
        <taxon>Gunneridae</taxon>
        <taxon>Pentapetalae</taxon>
        <taxon>rosids</taxon>
        <taxon>malvids</taxon>
        <taxon>Malvales</taxon>
        <taxon>Malvaceae</taxon>
        <taxon>Malvoideae</taxon>
        <taxon>Hibiscus</taxon>
    </lineage>
</organism>
<gene>
    <name evidence="2" type="ORF">V6N12_040598</name>
</gene>
<dbReference type="Proteomes" id="UP001472677">
    <property type="component" value="Unassembled WGS sequence"/>
</dbReference>
<reference evidence="2 3" key="1">
    <citation type="journal article" date="2024" name="G3 (Bethesda)">
        <title>Genome assembly of Hibiscus sabdariffa L. provides insights into metabolisms of medicinal natural products.</title>
        <authorList>
            <person name="Kim T."/>
        </authorList>
    </citation>
    <scope>NUCLEOTIDE SEQUENCE [LARGE SCALE GENOMIC DNA]</scope>
    <source>
        <strain evidence="2">TK-2024</strain>
        <tissue evidence="2">Old leaves</tissue>
    </source>
</reference>
<feature type="transmembrane region" description="Helical" evidence="1">
    <location>
        <begin position="43"/>
        <end position="65"/>
    </location>
</feature>
<sequence>MKLTVVADIQSDMINMFILSISFFSPLVMILSAKEEMKLVVRMATTLVLQTIVTTKISLSFFNWVNNKNTERNEFKGSHLLLSMTFIIAIYNSATEGRISKWAINKINYLLVYPLLFL</sequence>
<keyword evidence="3" id="KW-1185">Reference proteome</keyword>
<keyword evidence="1" id="KW-0472">Membrane</keyword>
<evidence type="ECO:0000256" key="1">
    <source>
        <dbReference type="SAM" id="Phobius"/>
    </source>
</evidence>
<keyword evidence="1" id="KW-1133">Transmembrane helix</keyword>
<accession>A0ABR2E4S1</accession>
<feature type="transmembrane region" description="Helical" evidence="1">
    <location>
        <begin position="77"/>
        <end position="94"/>
    </location>
</feature>